<sequence length="240" mass="27768">MVGWLFSGFVKKLERSAKKVSRDFVESSSKEINDLFDKKVNPLAEKLDYIAEQRIKQTEQLKTQVKADIESLLNNADQKLKKNFQEIDEIRESALRDVRETVGEVDVYLENRINQISLAVMRALSQTEYLTKNIFDGINILEENLFQDINYIVDKINEDIDEKLELIRNELKKHLAHALPNPFDKCKQRLKIGLKPGAMLSDVELYQLSECYELSKLNENTSIDEVINIYGQLQLNGNKS</sequence>
<name>A0A951Q5I8_9NOST</name>
<organism evidence="2 3">
    <name type="scientific">Mojavia pulchra JT2-VF2</name>
    <dbReference type="NCBI Taxonomy" id="287848"/>
    <lineage>
        <taxon>Bacteria</taxon>
        <taxon>Bacillati</taxon>
        <taxon>Cyanobacteriota</taxon>
        <taxon>Cyanophyceae</taxon>
        <taxon>Nostocales</taxon>
        <taxon>Nostocaceae</taxon>
    </lineage>
</organism>
<keyword evidence="1" id="KW-0175">Coiled coil</keyword>
<evidence type="ECO:0000313" key="2">
    <source>
        <dbReference type="EMBL" id="MBW4565751.1"/>
    </source>
</evidence>
<comment type="caution">
    <text evidence="2">The sequence shown here is derived from an EMBL/GenBank/DDBJ whole genome shotgun (WGS) entry which is preliminary data.</text>
</comment>
<reference evidence="2" key="1">
    <citation type="submission" date="2021-05" db="EMBL/GenBank/DDBJ databases">
        <authorList>
            <person name="Pietrasiak N."/>
            <person name="Ward R."/>
            <person name="Stajich J.E."/>
            <person name="Kurbessoian T."/>
        </authorList>
    </citation>
    <scope>NUCLEOTIDE SEQUENCE</scope>
    <source>
        <strain evidence="2">JT2-VF2</strain>
    </source>
</reference>
<gene>
    <name evidence="2" type="ORF">KME32_32645</name>
</gene>
<dbReference type="EMBL" id="JAHHHN010000046">
    <property type="protein sequence ID" value="MBW4565751.1"/>
    <property type="molecule type" value="Genomic_DNA"/>
</dbReference>
<protein>
    <submittedName>
        <fullName evidence="2">Uncharacterized protein</fullName>
    </submittedName>
</protein>
<reference evidence="2" key="2">
    <citation type="journal article" date="2022" name="Microbiol. Resour. Announc.">
        <title>Metagenome Sequencing to Explore Phylogenomics of Terrestrial Cyanobacteria.</title>
        <authorList>
            <person name="Ward R.D."/>
            <person name="Stajich J.E."/>
            <person name="Johansen J.R."/>
            <person name="Huntemann M."/>
            <person name="Clum A."/>
            <person name="Foster B."/>
            <person name="Foster B."/>
            <person name="Roux S."/>
            <person name="Palaniappan K."/>
            <person name="Varghese N."/>
            <person name="Mukherjee S."/>
            <person name="Reddy T.B.K."/>
            <person name="Daum C."/>
            <person name="Copeland A."/>
            <person name="Chen I.A."/>
            <person name="Ivanova N.N."/>
            <person name="Kyrpides N.C."/>
            <person name="Shapiro N."/>
            <person name="Eloe-Fadrosh E.A."/>
            <person name="Pietrasiak N."/>
        </authorList>
    </citation>
    <scope>NUCLEOTIDE SEQUENCE</scope>
    <source>
        <strain evidence="2">JT2-VF2</strain>
    </source>
</reference>
<evidence type="ECO:0000313" key="3">
    <source>
        <dbReference type="Proteomes" id="UP000715781"/>
    </source>
</evidence>
<dbReference type="Proteomes" id="UP000715781">
    <property type="component" value="Unassembled WGS sequence"/>
</dbReference>
<accession>A0A951Q5I8</accession>
<proteinExistence type="predicted"/>
<dbReference type="AlphaFoldDB" id="A0A951Q5I8"/>
<feature type="coiled-coil region" evidence="1">
    <location>
        <begin position="55"/>
        <end position="93"/>
    </location>
</feature>
<evidence type="ECO:0000256" key="1">
    <source>
        <dbReference type="SAM" id="Coils"/>
    </source>
</evidence>